<dbReference type="RefSeq" id="WP_025892438.1">
    <property type="nucleotide sequence ID" value="NZ_CALULB010000012.1"/>
</dbReference>
<dbReference type="AlphaFoldDB" id="A0AAW5N6L8"/>
<evidence type="ECO:0008006" key="3">
    <source>
        <dbReference type="Google" id="ProtNLM"/>
    </source>
</evidence>
<protein>
    <recommendedName>
        <fullName evidence="3">Phosphotyrosine protein phosphatase I domain-containing protein</fullName>
    </recommendedName>
</protein>
<evidence type="ECO:0000313" key="1">
    <source>
        <dbReference type="EMBL" id="MCR8873488.1"/>
    </source>
</evidence>
<accession>A0AAW5N6L8</accession>
<keyword evidence="2" id="KW-1185">Reference proteome</keyword>
<organism evidence="1 2">
    <name type="scientific">Phocaeicola barnesiae</name>
    <dbReference type="NCBI Taxonomy" id="376804"/>
    <lineage>
        <taxon>Bacteria</taxon>
        <taxon>Pseudomonadati</taxon>
        <taxon>Bacteroidota</taxon>
        <taxon>Bacteroidia</taxon>
        <taxon>Bacteroidales</taxon>
        <taxon>Bacteroidaceae</taxon>
        <taxon>Phocaeicola</taxon>
    </lineage>
</organism>
<evidence type="ECO:0000313" key="2">
    <source>
        <dbReference type="Proteomes" id="UP001204579"/>
    </source>
</evidence>
<name>A0AAW5N6L8_9BACT</name>
<reference evidence="1 2" key="1">
    <citation type="submission" date="2022-08" db="EMBL/GenBank/DDBJ databases">
        <authorList>
            <person name="Zeman M."/>
            <person name="Kubasova T."/>
        </authorList>
    </citation>
    <scope>NUCLEOTIDE SEQUENCE [LARGE SCALE GENOMIC DNA]</scope>
    <source>
        <strain evidence="1 2">ET62</strain>
    </source>
</reference>
<gene>
    <name evidence="1" type="ORF">NW209_05565</name>
</gene>
<dbReference type="GeneID" id="82443017"/>
<comment type="caution">
    <text evidence="1">The sequence shown here is derived from an EMBL/GenBank/DDBJ whole genome shotgun (WGS) entry which is preliminary data.</text>
</comment>
<dbReference type="EMBL" id="JANRHJ010000005">
    <property type="protein sequence ID" value="MCR8873488.1"/>
    <property type="molecule type" value="Genomic_DNA"/>
</dbReference>
<proteinExistence type="predicted"/>
<sequence length="148" mass="16570">MKILFVDLGRAGKLFSTGRMFEEKLHESSLNDVEVTTADVAEFESPGGRRLEADGKKLALRGADVIIVMEKWQKELLTRFMDYKNWGKIHLFGDICKLGKPEGVPSCDVDFVYRSDNEKMSDVCTLLIEKLKKFFKGDDGAVSGLAST</sequence>
<dbReference type="Proteomes" id="UP001204579">
    <property type="component" value="Unassembled WGS sequence"/>
</dbReference>